<dbReference type="eggNOG" id="ENOG5030J7Z">
    <property type="taxonomic scope" value="Bacteria"/>
</dbReference>
<keyword evidence="2" id="KW-1185">Reference proteome</keyword>
<dbReference type="PATRIC" id="fig|1194972.3.peg.5279"/>
<evidence type="ECO:0000313" key="2">
    <source>
        <dbReference type="Proteomes" id="UP000006072"/>
    </source>
</evidence>
<name>K0UDT6_MYCVA</name>
<protein>
    <submittedName>
        <fullName evidence="1">Uncharacterized protein</fullName>
    </submittedName>
</protein>
<dbReference type="Proteomes" id="UP000006072">
    <property type="component" value="Unassembled WGS sequence"/>
</dbReference>
<proteinExistence type="predicted"/>
<dbReference type="HOGENOM" id="CLU_908581_0_0_11"/>
<dbReference type="EMBL" id="ALQA01000090">
    <property type="protein sequence ID" value="EJZ05076.1"/>
    <property type="molecule type" value="Genomic_DNA"/>
</dbReference>
<gene>
    <name evidence="1" type="ORF">MVAC_26522</name>
</gene>
<dbReference type="RefSeq" id="WP_003928361.1">
    <property type="nucleotide sequence ID" value="NZ_JH814683.1"/>
</dbReference>
<comment type="caution">
    <text evidence="1">The sequence shown here is derived from an EMBL/GenBank/DDBJ whole genome shotgun (WGS) entry which is preliminary data.</text>
</comment>
<sequence length="291" mass="29492">MTIAAVAYSAPIARAAMQPFSPGSPFRTPIPGGAAIDPNSDAMVAHLSSDGAMYANLVAYGVPIYQADAGTPGRTVSCTEDWGRCPFDGVRVPIPAGAQSSSGSDAAMVVVDASSGQIFELWRAHPAGGGWTAGWGSITNLNGSGWGGGATGSGASRLGGVIQVAEIQEGVIPHALAVATNNVCARTFRAPATSTDGTSARANCIPEGARIRLDPGLDIDALGLPSGVRAVARAMQVYGAYVVDVSGAPLNVAFEVDPSGNGIGATYRQAGFTGDYDPMSAVPWDRLQVLA</sequence>
<dbReference type="AlphaFoldDB" id="K0UDT6"/>
<reference evidence="1 2" key="1">
    <citation type="journal article" date="2012" name="J. Bacteriol.">
        <title>Complete Genome Sequence of Mycobacterium vaccae Type Strain ATCC 25954.</title>
        <authorList>
            <person name="Ho Y.S."/>
            <person name="Adroub S.A."/>
            <person name="Abadi M."/>
            <person name="Al Alwan B."/>
            <person name="Alkhateeb R."/>
            <person name="Gao G."/>
            <person name="Ragab A."/>
            <person name="Ali S."/>
            <person name="van Soolingen D."/>
            <person name="Bitter W."/>
            <person name="Pain A."/>
            <person name="Abdallah A.M."/>
        </authorList>
    </citation>
    <scope>NUCLEOTIDE SEQUENCE [LARGE SCALE GENOMIC DNA]</scope>
    <source>
        <strain evidence="1 2">ATCC 25954</strain>
    </source>
</reference>
<evidence type="ECO:0000313" key="1">
    <source>
        <dbReference type="EMBL" id="EJZ05076.1"/>
    </source>
</evidence>
<accession>K0UDT6</accession>
<organism evidence="1 2">
    <name type="scientific">Mycolicibacterium vaccae ATCC 25954</name>
    <dbReference type="NCBI Taxonomy" id="1194972"/>
    <lineage>
        <taxon>Bacteria</taxon>
        <taxon>Bacillati</taxon>
        <taxon>Actinomycetota</taxon>
        <taxon>Actinomycetes</taxon>
        <taxon>Mycobacteriales</taxon>
        <taxon>Mycobacteriaceae</taxon>
        <taxon>Mycolicibacterium</taxon>
    </lineage>
</organism>